<evidence type="ECO:0000313" key="4">
    <source>
        <dbReference type="Proteomes" id="UP000621447"/>
    </source>
</evidence>
<accession>A0ABX2JQT0</accession>
<dbReference type="CDD" id="cd01038">
    <property type="entry name" value="Endonuclease_DUF559"/>
    <property type="match status" value="1"/>
</dbReference>
<dbReference type="PANTHER" id="PTHR38590:SF1">
    <property type="entry name" value="BLL0828 PROTEIN"/>
    <property type="match status" value="1"/>
</dbReference>
<comment type="caution">
    <text evidence="3">The sequence shown here is derived from an EMBL/GenBank/DDBJ whole genome shotgun (WGS) entry which is preliminary data.</text>
</comment>
<reference evidence="3 4" key="1">
    <citation type="submission" date="2020-06" db="EMBL/GenBank/DDBJ databases">
        <title>Sphingomonas hominis sp. nov., a member of the Sphingomonas, isolated from the hair of a 22-year-old girl.</title>
        <authorList>
            <person name="Zhang D.-F."/>
            <person name="Cui X.-W."/>
        </authorList>
    </citation>
    <scope>NUCLEOTIDE SEQUENCE [LARGE SCALE GENOMIC DNA]</scope>
    <source>
        <strain evidence="3 4">HHU CXW</strain>
    </source>
</reference>
<dbReference type="PANTHER" id="PTHR38590">
    <property type="entry name" value="BLL0828 PROTEIN"/>
    <property type="match status" value="1"/>
</dbReference>
<dbReference type="RefSeq" id="WP_174194842.1">
    <property type="nucleotide sequence ID" value="NZ_JABULH010000006.1"/>
</dbReference>
<feature type="domain" description="DUF559" evidence="2">
    <location>
        <begin position="3"/>
        <end position="94"/>
    </location>
</feature>
<dbReference type="InterPro" id="IPR007569">
    <property type="entry name" value="DUF559"/>
</dbReference>
<dbReference type="InterPro" id="IPR011335">
    <property type="entry name" value="Restrct_endonuc-II-like"/>
</dbReference>
<protein>
    <submittedName>
        <fullName evidence="3">DUF559 domain-containing protein</fullName>
    </submittedName>
</protein>
<name>A0ABX2JQT0_9SPHN</name>
<dbReference type="EMBL" id="JABULH010000006">
    <property type="protein sequence ID" value="NTS66208.1"/>
    <property type="molecule type" value="Genomic_DNA"/>
</dbReference>
<dbReference type="InterPro" id="IPR047216">
    <property type="entry name" value="Endonuclease_DUF559_bact"/>
</dbReference>
<feature type="region of interest" description="Disordered" evidence="1">
    <location>
        <begin position="95"/>
        <end position="120"/>
    </location>
</feature>
<evidence type="ECO:0000259" key="2">
    <source>
        <dbReference type="Pfam" id="PF04480"/>
    </source>
</evidence>
<evidence type="ECO:0000256" key="1">
    <source>
        <dbReference type="SAM" id="MobiDB-lite"/>
    </source>
</evidence>
<gene>
    <name evidence="3" type="ORF">HRV97_13670</name>
</gene>
<organism evidence="3 4">
    <name type="scientific">Sphingomonas hominis</name>
    <dbReference type="NCBI Taxonomy" id="2741495"/>
    <lineage>
        <taxon>Bacteria</taxon>
        <taxon>Pseudomonadati</taxon>
        <taxon>Pseudomonadota</taxon>
        <taxon>Alphaproteobacteria</taxon>
        <taxon>Sphingomonadales</taxon>
        <taxon>Sphingomonadaceae</taxon>
        <taxon>Sphingomonas</taxon>
    </lineage>
</organism>
<dbReference type="Proteomes" id="UP000621447">
    <property type="component" value="Unassembled WGS sequence"/>
</dbReference>
<feature type="compositionally biased region" description="Basic and acidic residues" evidence="1">
    <location>
        <begin position="111"/>
        <end position="120"/>
    </location>
</feature>
<keyword evidence="4" id="KW-1185">Reference proteome</keyword>
<dbReference type="Pfam" id="PF04480">
    <property type="entry name" value="DUF559"/>
    <property type="match status" value="1"/>
</dbReference>
<sequence length="120" mass="13164">MSLPEVLLWQRLRRRSAGVKFRRQHPFAGYVLDFYCPAFRLAVEVDGEAHDRGDRPLRDARRDAVLQANGLTILRIAAADVLRDPDAVADAVARTASPLHRPAGGPPPHAWHGEDLAGAA</sequence>
<evidence type="ECO:0000313" key="3">
    <source>
        <dbReference type="EMBL" id="NTS66208.1"/>
    </source>
</evidence>
<proteinExistence type="predicted"/>
<dbReference type="Gene3D" id="3.40.960.10">
    <property type="entry name" value="VSR Endonuclease"/>
    <property type="match status" value="1"/>
</dbReference>
<dbReference type="SUPFAM" id="SSF52980">
    <property type="entry name" value="Restriction endonuclease-like"/>
    <property type="match status" value="1"/>
</dbReference>